<evidence type="ECO:0000313" key="6">
    <source>
        <dbReference type="Proteomes" id="UP001163203"/>
    </source>
</evidence>
<keyword evidence="3" id="KW-0064">Aspartyl protease</keyword>
<dbReference type="PANTHER" id="PTHR30302">
    <property type="entry name" value="HYDROGENASE 1 MATURATION PROTEASE"/>
    <property type="match status" value="1"/>
</dbReference>
<evidence type="ECO:0000256" key="1">
    <source>
        <dbReference type="ARBA" id="ARBA00006814"/>
    </source>
</evidence>
<evidence type="ECO:0000256" key="4">
    <source>
        <dbReference type="ARBA" id="ARBA00022801"/>
    </source>
</evidence>
<accession>A0ABY7BAD3</accession>
<name>A0ABY7BAD3_9PSEU</name>
<dbReference type="RefSeq" id="WP_268759399.1">
    <property type="nucleotide sequence ID" value="NZ_CP113836.1"/>
</dbReference>
<dbReference type="InterPro" id="IPR000671">
    <property type="entry name" value="Peptidase_A31"/>
</dbReference>
<keyword evidence="2 5" id="KW-0645">Protease</keyword>
<evidence type="ECO:0000313" key="5">
    <source>
        <dbReference type="EMBL" id="WAL69311.1"/>
    </source>
</evidence>
<evidence type="ECO:0000256" key="2">
    <source>
        <dbReference type="ARBA" id="ARBA00022670"/>
    </source>
</evidence>
<keyword evidence="6" id="KW-1185">Reference proteome</keyword>
<organism evidence="5 6">
    <name type="scientific">Amycolatopsis cynarae</name>
    <dbReference type="NCBI Taxonomy" id="2995223"/>
    <lineage>
        <taxon>Bacteria</taxon>
        <taxon>Bacillati</taxon>
        <taxon>Actinomycetota</taxon>
        <taxon>Actinomycetes</taxon>
        <taxon>Pseudonocardiales</taxon>
        <taxon>Pseudonocardiaceae</taxon>
        <taxon>Amycolatopsis</taxon>
    </lineage>
</organism>
<keyword evidence="4" id="KW-0378">Hydrolase</keyword>
<dbReference type="PRINTS" id="PR00446">
    <property type="entry name" value="HYDRGNUPTAKE"/>
</dbReference>
<dbReference type="PANTHER" id="PTHR30302:SF1">
    <property type="entry name" value="HYDROGENASE 2 MATURATION PROTEASE"/>
    <property type="match status" value="1"/>
</dbReference>
<proteinExistence type="inferred from homology"/>
<dbReference type="NCBIfam" id="TIGR00072">
    <property type="entry name" value="hydrog_prot"/>
    <property type="match status" value="1"/>
</dbReference>
<dbReference type="EMBL" id="CP113836">
    <property type="protein sequence ID" value="WAL69311.1"/>
    <property type="molecule type" value="Genomic_DNA"/>
</dbReference>
<dbReference type="Proteomes" id="UP001163203">
    <property type="component" value="Chromosome"/>
</dbReference>
<dbReference type="CDD" id="cd06068">
    <property type="entry name" value="H2MP_like-1"/>
    <property type="match status" value="1"/>
</dbReference>
<gene>
    <name evidence="5" type="ORF">ORV05_16560</name>
</gene>
<dbReference type="Gene3D" id="3.40.50.1450">
    <property type="entry name" value="HybD-like"/>
    <property type="match status" value="1"/>
</dbReference>
<comment type="similarity">
    <text evidence="1">Belongs to the peptidase A31 family.</text>
</comment>
<dbReference type="Pfam" id="PF01750">
    <property type="entry name" value="HycI"/>
    <property type="match status" value="1"/>
</dbReference>
<dbReference type="InterPro" id="IPR023430">
    <property type="entry name" value="Pept_HybD-like_dom_sf"/>
</dbReference>
<reference evidence="5" key="1">
    <citation type="submission" date="2022-11" db="EMBL/GenBank/DDBJ databases">
        <authorList>
            <person name="Mo P."/>
        </authorList>
    </citation>
    <scope>NUCLEOTIDE SEQUENCE</scope>
    <source>
        <strain evidence="5">HUAS 11-8</strain>
    </source>
</reference>
<dbReference type="SUPFAM" id="SSF53163">
    <property type="entry name" value="HybD-like"/>
    <property type="match status" value="1"/>
</dbReference>
<dbReference type="GO" id="GO:0008233">
    <property type="term" value="F:peptidase activity"/>
    <property type="evidence" value="ECO:0007669"/>
    <property type="project" value="UniProtKB-KW"/>
</dbReference>
<dbReference type="GO" id="GO:0006508">
    <property type="term" value="P:proteolysis"/>
    <property type="evidence" value="ECO:0007669"/>
    <property type="project" value="UniProtKB-KW"/>
</dbReference>
<protein>
    <submittedName>
        <fullName evidence="5">Hydrogenase maturation protease</fullName>
    </submittedName>
</protein>
<evidence type="ECO:0000256" key="3">
    <source>
        <dbReference type="ARBA" id="ARBA00022750"/>
    </source>
</evidence>
<sequence>MSGQERVLVAGVGNIFLGDDGFGVEVAQRLAREAGQHLPPGVRVADYGIRGLHLAYELLYGYDRVILVDAVKRGGEPGTLYVIEAAEDGLDAPAGAVDAHGMAPEAVLRLRRMLGGDGFPVLVVGCEPATVAEGVGLSPAVAQAVPRAIELVTGLLAGGEVEDPKPVESEV</sequence>